<feature type="domain" description="Inner membrane protein YqiJ OB-fold" evidence="2">
    <location>
        <begin position="136"/>
        <end position="200"/>
    </location>
</feature>
<protein>
    <submittedName>
        <fullName evidence="4">YqiJ family protein</fullName>
    </submittedName>
</protein>
<evidence type="ECO:0000313" key="5">
    <source>
        <dbReference type="Proteomes" id="UP001524586"/>
    </source>
</evidence>
<keyword evidence="5" id="KW-1185">Reference proteome</keyword>
<name>A0ABT1U6B1_9GAMM</name>
<keyword evidence="1" id="KW-0812">Transmembrane</keyword>
<dbReference type="EMBL" id="JANIBK010000071">
    <property type="protein sequence ID" value="MCQ8129398.1"/>
    <property type="molecule type" value="Genomic_DNA"/>
</dbReference>
<proteinExistence type="predicted"/>
<keyword evidence="1" id="KW-1133">Transmembrane helix</keyword>
<comment type="caution">
    <text evidence="4">The sequence shown here is derived from an EMBL/GenBank/DDBJ whole genome shotgun (WGS) entry which is preliminary data.</text>
</comment>
<dbReference type="Proteomes" id="UP001524586">
    <property type="component" value="Unassembled WGS sequence"/>
</dbReference>
<feature type="transmembrane region" description="Helical" evidence="1">
    <location>
        <begin position="95"/>
        <end position="116"/>
    </location>
</feature>
<feature type="transmembrane region" description="Helical" evidence="1">
    <location>
        <begin position="66"/>
        <end position="89"/>
    </location>
</feature>
<evidence type="ECO:0000256" key="1">
    <source>
        <dbReference type="SAM" id="Phobius"/>
    </source>
</evidence>
<accession>A0ABT1U6B1</accession>
<keyword evidence="1" id="KW-0472">Membrane</keyword>
<dbReference type="Pfam" id="PF07290">
    <property type="entry name" value="YqiJ_OB"/>
    <property type="match status" value="1"/>
</dbReference>
<feature type="transmembrane region" description="Helical" evidence="1">
    <location>
        <begin position="12"/>
        <end position="45"/>
    </location>
</feature>
<feature type="domain" description="Inner membrane protein YqiJ N-terminal" evidence="3">
    <location>
        <begin position="10"/>
        <end position="114"/>
    </location>
</feature>
<sequence length="208" mass="22324">MELLLAPQSLPFTAALVLVLLIGIIESVAVLSGLTLSGWLDTLFIDSLPGATDSWLGWLHVGRVPILVLLVTWLTAFSMIGMSFNALAYGLFELYLHPLLSVPAALVFSLPLVRLAGAGLAKILPKDETSAVLLETLVGRTAVVINGTARANYPAEAKTKNEQGQTFYVRVEPEQDSQTFSAGQSVLLIKQISGTRFLAIANPRPDLL</sequence>
<gene>
    <name evidence="4" type="ORF">NP596_13125</name>
</gene>
<dbReference type="RefSeq" id="WP_256615830.1">
    <property type="nucleotide sequence ID" value="NZ_JANIBK010000071.1"/>
</dbReference>
<evidence type="ECO:0000313" key="4">
    <source>
        <dbReference type="EMBL" id="MCQ8129398.1"/>
    </source>
</evidence>
<dbReference type="Pfam" id="PF21001">
    <property type="entry name" value="YqiJ_N"/>
    <property type="match status" value="1"/>
</dbReference>
<dbReference type="InterPro" id="IPR010840">
    <property type="entry name" value="YqiJ_OB"/>
</dbReference>
<evidence type="ECO:0000259" key="2">
    <source>
        <dbReference type="Pfam" id="PF07290"/>
    </source>
</evidence>
<evidence type="ECO:0000259" key="3">
    <source>
        <dbReference type="Pfam" id="PF21001"/>
    </source>
</evidence>
<reference evidence="4 5" key="1">
    <citation type="submission" date="2022-07" db="EMBL/GenBank/DDBJ databases">
        <title>Methylomonas rivi sp. nov., Methylomonas rosea sp. nov., Methylomonas aureus sp. nov. and Methylomonas subterranea sp. nov., four novel methanotrophs isolated from a freshwater creek and the deep terrestrial subsurface.</title>
        <authorList>
            <person name="Abin C."/>
            <person name="Sankaranarayanan K."/>
            <person name="Garner C."/>
            <person name="Sindelar R."/>
            <person name="Kotary K."/>
            <person name="Garner R."/>
            <person name="Barclay S."/>
            <person name="Lawson P."/>
            <person name="Krumholz L."/>
        </authorList>
    </citation>
    <scope>NUCLEOTIDE SEQUENCE [LARGE SCALE GENOMIC DNA]</scope>
    <source>
        <strain evidence="4 5">WSC-6</strain>
    </source>
</reference>
<organism evidence="4 5">
    <name type="scientific">Methylomonas rivi</name>
    <dbReference type="NCBI Taxonomy" id="2952226"/>
    <lineage>
        <taxon>Bacteria</taxon>
        <taxon>Pseudomonadati</taxon>
        <taxon>Pseudomonadota</taxon>
        <taxon>Gammaproteobacteria</taxon>
        <taxon>Methylococcales</taxon>
        <taxon>Methylococcaceae</taxon>
        <taxon>Methylomonas</taxon>
    </lineage>
</organism>
<dbReference type="InterPro" id="IPR048376">
    <property type="entry name" value="YqiJ_N"/>
</dbReference>